<dbReference type="EMBL" id="JAFCIX010000274">
    <property type="protein sequence ID" value="KAH6595766.1"/>
    <property type="molecule type" value="Genomic_DNA"/>
</dbReference>
<dbReference type="InterPro" id="IPR036322">
    <property type="entry name" value="WD40_repeat_dom_sf"/>
</dbReference>
<comment type="caution">
    <text evidence="1">The sequence shown here is derived from an EMBL/GenBank/DDBJ whole genome shotgun (WGS) entry which is preliminary data.</text>
</comment>
<sequence length="85" mass="9389">MGLEAGTLLSACMRHPSAVWSFDFNFSSPDIVVCGRADGHITVWNAQSALRIDNIMPDPEWTHSTMESNLLAWTNSKKKHSGSVQ</sequence>
<name>A0ABQ8FCA7_9FUNG</name>
<gene>
    <name evidence="1" type="ORF">BASA50_005602</name>
</gene>
<keyword evidence="2" id="KW-1185">Reference proteome</keyword>
<protein>
    <submittedName>
        <fullName evidence="1">Uncharacterized protein</fullName>
    </submittedName>
</protein>
<evidence type="ECO:0000313" key="2">
    <source>
        <dbReference type="Proteomes" id="UP001648503"/>
    </source>
</evidence>
<reference evidence="1 2" key="1">
    <citation type="submission" date="2021-02" db="EMBL/GenBank/DDBJ databases">
        <title>Variation within the Batrachochytrium salamandrivorans European outbreak.</title>
        <authorList>
            <person name="Kelly M."/>
            <person name="Pasmans F."/>
            <person name="Shea T.P."/>
            <person name="Munoz J.F."/>
            <person name="Carranza S."/>
            <person name="Cuomo C.A."/>
            <person name="Martel A."/>
        </authorList>
    </citation>
    <scope>NUCLEOTIDE SEQUENCE [LARGE SCALE GENOMIC DNA]</scope>
    <source>
        <strain evidence="1 2">AMFP18/2</strain>
    </source>
</reference>
<dbReference type="SUPFAM" id="SSF50978">
    <property type="entry name" value="WD40 repeat-like"/>
    <property type="match status" value="1"/>
</dbReference>
<dbReference type="Proteomes" id="UP001648503">
    <property type="component" value="Unassembled WGS sequence"/>
</dbReference>
<organism evidence="1 2">
    <name type="scientific">Batrachochytrium salamandrivorans</name>
    <dbReference type="NCBI Taxonomy" id="1357716"/>
    <lineage>
        <taxon>Eukaryota</taxon>
        <taxon>Fungi</taxon>
        <taxon>Fungi incertae sedis</taxon>
        <taxon>Chytridiomycota</taxon>
        <taxon>Chytridiomycota incertae sedis</taxon>
        <taxon>Chytridiomycetes</taxon>
        <taxon>Rhizophydiales</taxon>
        <taxon>Rhizophydiales incertae sedis</taxon>
        <taxon>Batrachochytrium</taxon>
    </lineage>
</organism>
<accession>A0ABQ8FCA7</accession>
<proteinExistence type="predicted"/>
<dbReference type="Gene3D" id="2.130.10.10">
    <property type="entry name" value="YVTN repeat-like/Quinoprotein amine dehydrogenase"/>
    <property type="match status" value="1"/>
</dbReference>
<dbReference type="InterPro" id="IPR015943">
    <property type="entry name" value="WD40/YVTN_repeat-like_dom_sf"/>
</dbReference>
<evidence type="ECO:0000313" key="1">
    <source>
        <dbReference type="EMBL" id="KAH6595766.1"/>
    </source>
</evidence>